<dbReference type="Proteomes" id="UP000252530">
    <property type="component" value="Unassembled WGS sequence"/>
</dbReference>
<comment type="caution">
    <text evidence="1">The sequence shown here is derived from an EMBL/GenBank/DDBJ whole genome shotgun (WGS) entry which is preliminary data.</text>
</comment>
<dbReference type="AlphaFoldDB" id="A0A366K996"/>
<accession>A0A366K996</accession>
<name>A0A366K996_9BIFI</name>
<sequence>MGLDVQNIQFQKWVLCKMQELDKGGAGLAGSDWPSACMVRGLGLMVGQLSSGRPESIKIVFS</sequence>
<keyword evidence="2" id="KW-1185">Reference proteome</keyword>
<evidence type="ECO:0000313" key="2">
    <source>
        <dbReference type="Proteomes" id="UP000252530"/>
    </source>
</evidence>
<organism evidence="1 2">
    <name type="scientific">Bifidobacterium aemilianum</name>
    <dbReference type="NCBI Taxonomy" id="2493120"/>
    <lineage>
        <taxon>Bacteria</taxon>
        <taxon>Bacillati</taxon>
        <taxon>Actinomycetota</taxon>
        <taxon>Actinomycetes</taxon>
        <taxon>Bifidobacteriales</taxon>
        <taxon>Bifidobacteriaceae</taxon>
        <taxon>Bifidobacterium</taxon>
    </lineage>
</organism>
<reference evidence="1 2" key="1">
    <citation type="submission" date="2017-10" db="EMBL/GenBank/DDBJ databases">
        <title>Bifidobacterium xylocopum sp. nov. and Bifidobacterium aemilianum sp. nov., from the carpenter bee (Xylocopa violacea) digestive tract.</title>
        <authorList>
            <person name="Alberoni D."/>
            <person name="Baffoni L."/>
            <person name="Di Gioia D."/>
            <person name="Gaggia F."/>
            <person name="Biavati B."/>
        </authorList>
    </citation>
    <scope>NUCLEOTIDE SEQUENCE [LARGE SCALE GENOMIC DNA]</scope>
    <source>
        <strain evidence="1 2">XV10</strain>
    </source>
</reference>
<evidence type="ECO:0000313" key="1">
    <source>
        <dbReference type="EMBL" id="RBP97812.1"/>
    </source>
</evidence>
<proteinExistence type="predicted"/>
<gene>
    <name evidence="1" type="ORF">CRD60_04250</name>
</gene>
<dbReference type="EMBL" id="PDCG01000003">
    <property type="protein sequence ID" value="RBP97812.1"/>
    <property type="molecule type" value="Genomic_DNA"/>
</dbReference>
<protein>
    <submittedName>
        <fullName evidence="1">Uncharacterized protein</fullName>
    </submittedName>
</protein>